<reference evidence="1" key="1">
    <citation type="submission" date="2013-07" db="EMBL/GenBank/DDBJ databases">
        <title>The genome of an arbuscular mycorrhizal fungus provides insights into the evolution of the oldest plant symbiosis.</title>
        <authorList>
            <consortium name="DOE Joint Genome Institute"/>
            <person name="Tisserant E."/>
            <person name="Malbreil M."/>
            <person name="Kuo A."/>
            <person name="Kohler A."/>
            <person name="Symeonidi A."/>
            <person name="Balestrini R."/>
            <person name="Charron P."/>
            <person name="Duensing N."/>
            <person name="Frei-dit-Frey N."/>
            <person name="Gianinazzi-Pearson V."/>
            <person name="Gilbert B."/>
            <person name="Handa Y."/>
            <person name="Hijri M."/>
            <person name="Kaul R."/>
            <person name="Kawaguchi M."/>
            <person name="Krajinski F."/>
            <person name="Lammers P."/>
            <person name="Lapierre D."/>
            <person name="Masclaux F.G."/>
            <person name="Murat C."/>
            <person name="Morin E."/>
            <person name="Ndikumana S."/>
            <person name="Pagni M."/>
            <person name="Petitpierre D."/>
            <person name="Requena N."/>
            <person name="Rosikiewicz P."/>
            <person name="Riley R."/>
            <person name="Saito K."/>
            <person name="San Clemente H."/>
            <person name="Shapiro H."/>
            <person name="van Tuinen D."/>
            <person name="Becard G."/>
            <person name="Bonfante P."/>
            <person name="Paszkowski U."/>
            <person name="Shachar-Hill Y."/>
            <person name="Young J.P."/>
            <person name="Sanders I.R."/>
            <person name="Henrissat B."/>
            <person name="Rensing S.A."/>
            <person name="Grigoriev I.V."/>
            <person name="Corradi N."/>
            <person name="Roux C."/>
            <person name="Martin F."/>
        </authorList>
    </citation>
    <scope>NUCLEOTIDE SEQUENCE</scope>
    <source>
        <strain evidence="1">DAOM 197198</strain>
    </source>
</reference>
<sequence>MIPAPIDLSFLERVKNLFREAVLAGEVRVLDTTSLKLVIPFSLKIHTHSKRMKLFCIQ</sequence>
<evidence type="ECO:0000313" key="1">
    <source>
        <dbReference type="EMBL" id="ESA10695.1"/>
    </source>
</evidence>
<dbReference type="HOGENOM" id="CLU_2980245_0_0_1"/>
<organism evidence="1">
    <name type="scientific">Rhizophagus irregularis (strain DAOM 181602 / DAOM 197198 / MUCL 43194)</name>
    <name type="common">Arbuscular mycorrhizal fungus</name>
    <name type="synonym">Glomus intraradices</name>
    <dbReference type="NCBI Taxonomy" id="747089"/>
    <lineage>
        <taxon>Eukaryota</taxon>
        <taxon>Fungi</taxon>
        <taxon>Fungi incertae sedis</taxon>
        <taxon>Mucoromycota</taxon>
        <taxon>Glomeromycotina</taxon>
        <taxon>Glomeromycetes</taxon>
        <taxon>Glomerales</taxon>
        <taxon>Glomeraceae</taxon>
        <taxon>Rhizophagus</taxon>
    </lineage>
</organism>
<accession>U9TRE9</accession>
<gene>
    <name evidence="1" type="ORF">GLOINDRAFT_348101</name>
</gene>
<proteinExistence type="predicted"/>
<dbReference type="EMBL" id="KI286827">
    <property type="protein sequence ID" value="ESA10695.1"/>
    <property type="molecule type" value="Genomic_DNA"/>
</dbReference>
<name>U9TRE9_RHIID</name>
<protein>
    <submittedName>
        <fullName evidence="1">Uncharacterized protein</fullName>
    </submittedName>
</protein>
<dbReference type="AlphaFoldDB" id="U9TRE9"/>